<dbReference type="InterPro" id="IPR050640">
    <property type="entry name" value="Bact_2-comp_sensor_kinase"/>
</dbReference>
<dbReference type="Proteomes" id="UP001500936">
    <property type="component" value="Unassembled WGS sequence"/>
</dbReference>
<keyword evidence="1" id="KW-0472">Membrane</keyword>
<evidence type="ECO:0008006" key="6">
    <source>
        <dbReference type="Google" id="ProtNLM"/>
    </source>
</evidence>
<feature type="domain" description="Signal transduction histidine kinase internal region" evidence="2">
    <location>
        <begin position="830"/>
        <end position="910"/>
    </location>
</feature>
<dbReference type="Pfam" id="PF06580">
    <property type="entry name" value="His_kinase"/>
    <property type="match status" value="1"/>
</dbReference>
<dbReference type="PANTHER" id="PTHR34220">
    <property type="entry name" value="SENSOR HISTIDINE KINASE YPDA"/>
    <property type="match status" value="1"/>
</dbReference>
<dbReference type="EMBL" id="BAABHB010000002">
    <property type="protein sequence ID" value="GAA4400118.1"/>
    <property type="molecule type" value="Genomic_DNA"/>
</dbReference>
<sequence length="1037" mass="118368">MREKGCLPHFCLLLVISGRILCAQPDSLQFQYHAVNPERPLRVIFGLYQDQEGFMWIGSYQGLARYDGTTFTLYKNKTDALDSGLTISSGRIFSFEEDQKGHLWFPTNGSGLHQLHKRTGEINVYPVDSGRSRDWNYATSIFKDQQGRFWLNCTPGLACFDPVTQRYVLYTSPKGQLIDFMQKISPHQLWGINSEGLWRFDLKTHRLVWLPLVSASGKKLSANSVHIDAQGTAWIGTLSDGLFRADTSGNSRTATPYNPMGLVSNPMERNSVYEADGYLWLATKRGLQRINPRTHQVITFRSNLAMPTSLITNDILTVYKDRMENLWVGTIVGINRTSLLPASFERHQITPAPYPFYRQENVILSILEDHTGTIWVVNQVNGLFRLNPKTHRLTQVVIDPKVDMARLAGRNWSLCEDRQGQLWVGVGPNLYRLNRTTGQFSRFFCDFFIQRICLDKNGKFWLAGYEGTISPSTGLPAPKPRLAYFNPATGAITHYRMDAKDPSRSVPGDIRNLLISETGHLWLTTSGGLSRFNPQTGRFTHVQPQYRRAEYNHDLTCLYEDHQGLLWIGSRSGGLNRFDPRTGLFTQYTTRHGLLGNRVNGILGDQWGNLWLGTDYGLSRFTPATGTFRSINDNDGLPTVRFFMENSAYNHQGKLLFGTRSGFFSFYPDSLKEPAPVELPVHITGYAVREQSRPLPEGPIELNYDENFLSFEFVAVNFDAPARNRYAYRLVGLEPDWVYSGSRRQVNYTDLAPGQYEFRVQATRDDKTWHPAAASIILIIHPPWWRTWWFVSLMIATVLSLGYHAFRYRVEQIRREEQQKAAFSKKLSEMEMQALRAQMNPHFIFNSLNSINTFILKNEPESASEYLAKFSRLIRLILHNSNSTVVTLDNELEALRLYLDMESLRFRNKFTYRITIGPEVEPDIVEIPPLLIQPYVENAIWHGIMHKEEPGHIRISLDMAGDMLVCNIEDDGIGRRRAAELKSKSATKRKSLGMQITAHRIKLINELHGKETTMQVVDLVDALGEPCGTRVVLHIAV</sequence>
<organism evidence="4 5">
    <name type="scientific">Nibrella viscosa</name>
    <dbReference type="NCBI Taxonomy" id="1084524"/>
    <lineage>
        <taxon>Bacteria</taxon>
        <taxon>Pseudomonadati</taxon>
        <taxon>Bacteroidota</taxon>
        <taxon>Cytophagia</taxon>
        <taxon>Cytophagales</taxon>
        <taxon>Spirosomataceae</taxon>
        <taxon>Nibrella</taxon>
    </lineage>
</organism>
<dbReference type="InterPro" id="IPR015943">
    <property type="entry name" value="WD40/YVTN_repeat-like_dom_sf"/>
</dbReference>
<accession>A0ABP8K4C8</accession>
<reference evidence="5" key="1">
    <citation type="journal article" date="2019" name="Int. J. Syst. Evol. Microbiol.">
        <title>The Global Catalogue of Microorganisms (GCM) 10K type strain sequencing project: providing services to taxonomists for standard genome sequencing and annotation.</title>
        <authorList>
            <consortium name="The Broad Institute Genomics Platform"/>
            <consortium name="The Broad Institute Genome Sequencing Center for Infectious Disease"/>
            <person name="Wu L."/>
            <person name="Ma J."/>
        </authorList>
    </citation>
    <scope>NUCLEOTIDE SEQUENCE [LARGE SCALE GENOMIC DNA]</scope>
    <source>
        <strain evidence="5">JCM 17925</strain>
    </source>
</reference>
<dbReference type="Gene3D" id="3.30.565.10">
    <property type="entry name" value="Histidine kinase-like ATPase, C-terminal domain"/>
    <property type="match status" value="1"/>
</dbReference>
<proteinExistence type="predicted"/>
<feature type="transmembrane region" description="Helical" evidence="1">
    <location>
        <begin position="787"/>
        <end position="806"/>
    </location>
</feature>
<evidence type="ECO:0000259" key="3">
    <source>
        <dbReference type="Pfam" id="PF07495"/>
    </source>
</evidence>
<keyword evidence="1" id="KW-1133">Transmembrane helix</keyword>
<keyword evidence="1" id="KW-0812">Transmembrane</keyword>
<keyword evidence="5" id="KW-1185">Reference proteome</keyword>
<dbReference type="PANTHER" id="PTHR34220:SF7">
    <property type="entry name" value="SENSOR HISTIDINE KINASE YPDA"/>
    <property type="match status" value="1"/>
</dbReference>
<comment type="caution">
    <text evidence="4">The sequence shown here is derived from an EMBL/GenBank/DDBJ whole genome shotgun (WGS) entry which is preliminary data.</text>
</comment>
<evidence type="ECO:0000259" key="2">
    <source>
        <dbReference type="Pfam" id="PF06580"/>
    </source>
</evidence>
<dbReference type="InterPro" id="IPR011123">
    <property type="entry name" value="Y_Y_Y"/>
</dbReference>
<dbReference type="SUPFAM" id="SSF55874">
    <property type="entry name" value="ATPase domain of HSP90 chaperone/DNA topoisomerase II/histidine kinase"/>
    <property type="match status" value="1"/>
</dbReference>
<dbReference type="InterPro" id="IPR010559">
    <property type="entry name" value="Sig_transdc_His_kin_internal"/>
</dbReference>
<dbReference type="Pfam" id="PF07495">
    <property type="entry name" value="Y_Y_Y"/>
    <property type="match status" value="1"/>
</dbReference>
<feature type="domain" description="Two component regulator three Y" evidence="3">
    <location>
        <begin position="717"/>
        <end position="780"/>
    </location>
</feature>
<dbReference type="Gene3D" id="2.60.40.10">
    <property type="entry name" value="Immunoglobulins"/>
    <property type="match status" value="1"/>
</dbReference>
<dbReference type="InterPro" id="IPR036890">
    <property type="entry name" value="HATPase_C_sf"/>
</dbReference>
<protein>
    <recommendedName>
        <fullName evidence="6">Two component regulator propeller</fullName>
    </recommendedName>
</protein>
<dbReference type="InterPro" id="IPR011110">
    <property type="entry name" value="Reg_prop"/>
</dbReference>
<evidence type="ECO:0000313" key="4">
    <source>
        <dbReference type="EMBL" id="GAA4400118.1"/>
    </source>
</evidence>
<evidence type="ECO:0000313" key="5">
    <source>
        <dbReference type="Proteomes" id="UP001500936"/>
    </source>
</evidence>
<gene>
    <name evidence="4" type="ORF">GCM10023187_12930</name>
</gene>
<dbReference type="RefSeq" id="WP_345265141.1">
    <property type="nucleotide sequence ID" value="NZ_BAABHB010000002.1"/>
</dbReference>
<evidence type="ECO:0000256" key="1">
    <source>
        <dbReference type="SAM" id="Phobius"/>
    </source>
</evidence>
<dbReference type="InterPro" id="IPR013783">
    <property type="entry name" value="Ig-like_fold"/>
</dbReference>
<dbReference type="Pfam" id="PF07494">
    <property type="entry name" value="Reg_prop"/>
    <property type="match status" value="2"/>
</dbReference>
<dbReference type="Gene3D" id="2.130.10.10">
    <property type="entry name" value="YVTN repeat-like/Quinoprotein amine dehydrogenase"/>
    <property type="match status" value="3"/>
</dbReference>
<name>A0ABP8K4C8_9BACT</name>
<dbReference type="SUPFAM" id="SSF63829">
    <property type="entry name" value="Calcium-dependent phosphotriesterase"/>
    <property type="match status" value="3"/>
</dbReference>